<feature type="chain" id="PRO_5045231081" evidence="1">
    <location>
        <begin position="25"/>
        <end position="324"/>
    </location>
</feature>
<evidence type="ECO:0000313" key="2">
    <source>
        <dbReference type="EMBL" id="WXA92897.1"/>
    </source>
</evidence>
<sequence length="324" mass="35019">MSSRIRRRVVALAVALSFCAAACASILGMDDFSLEGKDAGGDVSLTEGGPGPVDAGGPCDPDAQFTKLPVPGLTDLGWRSMRAATLSPDELTIYFNGSPDGGRSNIYRAKRNARAEDFKDVELLPNVNDLSVPNLSPSLSSDEKTLVFSRQVTSTDLFFASRPRKTDEFGNAVRFNNRVNSDVSDVNPFIALDGQELWFSSDRDASSATPHMFMAKASAGAFDNPVSVAPPDPTSSRQESPVLSADGTILFYSGNGENDATDANDIWEARREATNLPFQKRRHVTELGTKGIEYPSWLSPDGCHLYMHSLEGTVGAIYVGERKR</sequence>
<dbReference type="EMBL" id="CP089982">
    <property type="protein sequence ID" value="WXA92897.1"/>
    <property type="molecule type" value="Genomic_DNA"/>
</dbReference>
<evidence type="ECO:0000313" key="3">
    <source>
        <dbReference type="Proteomes" id="UP001379533"/>
    </source>
</evidence>
<accession>A0ABZ2K2E2</accession>
<feature type="signal peptide" evidence="1">
    <location>
        <begin position="1"/>
        <end position="24"/>
    </location>
</feature>
<keyword evidence="3" id="KW-1185">Reference proteome</keyword>
<organism evidence="2 3">
    <name type="scientific">Pendulispora brunnea</name>
    <dbReference type="NCBI Taxonomy" id="2905690"/>
    <lineage>
        <taxon>Bacteria</taxon>
        <taxon>Pseudomonadati</taxon>
        <taxon>Myxococcota</taxon>
        <taxon>Myxococcia</taxon>
        <taxon>Myxococcales</taxon>
        <taxon>Sorangiineae</taxon>
        <taxon>Pendulisporaceae</taxon>
        <taxon>Pendulispora</taxon>
    </lineage>
</organism>
<evidence type="ECO:0000256" key="1">
    <source>
        <dbReference type="SAM" id="SignalP"/>
    </source>
</evidence>
<dbReference type="InterPro" id="IPR011042">
    <property type="entry name" value="6-blade_b-propeller_TolB-like"/>
</dbReference>
<reference evidence="2 3" key="1">
    <citation type="submission" date="2021-12" db="EMBL/GenBank/DDBJ databases">
        <title>Discovery of the Pendulisporaceae a myxobacterial family with distinct sporulation behavior and unique specialized metabolism.</title>
        <authorList>
            <person name="Garcia R."/>
            <person name="Popoff A."/>
            <person name="Bader C.D."/>
            <person name="Loehr J."/>
            <person name="Walesch S."/>
            <person name="Walt C."/>
            <person name="Boldt J."/>
            <person name="Bunk B."/>
            <person name="Haeckl F.J.F.P.J."/>
            <person name="Gunesch A.P."/>
            <person name="Birkelbach J."/>
            <person name="Nuebel U."/>
            <person name="Pietschmann T."/>
            <person name="Bach T."/>
            <person name="Mueller R."/>
        </authorList>
    </citation>
    <scope>NUCLEOTIDE SEQUENCE [LARGE SCALE GENOMIC DNA]</scope>
    <source>
        <strain evidence="2 3">MSr12523</strain>
    </source>
</reference>
<dbReference type="Gene3D" id="2.120.10.30">
    <property type="entry name" value="TolB, C-terminal domain"/>
    <property type="match status" value="1"/>
</dbReference>
<dbReference type="Pfam" id="PF07676">
    <property type="entry name" value="PD40"/>
    <property type="match status" value="1"/>
</dbReference>
<name>A0ABZ2K2E2_9BACT</name>
<dbReference type="RefSeq" id="WP_394843496.1">
    <property type="nucleotide sequence ID" value="NZ_CP089982.1"/>
</dbReference>
<dbReference type="SUPFAM" id="SSF82171">
    <property type="entry name" value="DPP6 N-terminal domain-like"/>
    <property type="match status" value="1"/>
</dbReference>
<keyword evidence="1" id="KW-0732">Signal</keyword>
<protein>
    <submittedName>
        <fullName evidence="2">Uncharacterized protein</fullName>
    </submittedName>
</protein>
<gene>
    <name evidence="2" type="ORF">LZC95_41420</name>
</gene>
<dbReference type="InterPro" id="IPR011659">
    <property type="entry name" value="WD40"/>
</dbReference>
<dbReference type="Proteomes" id="UP001379533">
    <property type="component" value="Chromosome"/>
</dbReference>
<proteinExistence type="predicted"/>